<keyword evidence="5 12" id="KW-0813">Transport</keyword>
<feature type="transmembrane region" description="Helical" evidence="13">
    <location>
        <begin position="20"/>
        <end position="40"/>
    </location>
</feature>
<dbReference type="GO" id="GO:0015031">
    <property type="term" value="P:protein transport"/>
    <property type="evidence" value="ECO:0007669"/>
    <property type="project" value="UniProtKB-KW"/>
</dbReference>
<comment type="similarity">
    <text evidence="3 12">Belongs to the ExbD/TolR family.</text>
</comment>
<keyword evidence="7" id="KW-0997">Cell inner membrane</keyword>
<evidence type="ECO:0000256" key="12">
    <source>
        <dbReference type="RuleBase" id="RU003879"/>
    </source>
</evidence>
<evidence type="ECO:0000256" key="13">
    <source>
        <dbReference type="SAM" id="Phobius"/>
    </source>
</evidence>
<evidence type="ECO:0000256" key="10">
    <source>
        <dbReference type="ARBA" id="ARBA00022989"/>
    </source>
</evidence>
<dbReference type="RefSeq" id="WP_089218016.1">
    <property type="nucleotide sequence ID" value="NZ_FZOS01000001.1"/>
</dbReference>
<dbReference type="PANTHER" id="PTHR30558">
    <property type="entry name" value="EXBD MEMBRANE COMPONENT OF PMF-DRIVEN MACROMOLECULE IMPORT SYSTEM"/>
    <property type="match status" value="1"/>
</dbReference>
<dbReference type="PANTHER" id="PTHR30558:SF12">
    <property type="entry name" value="BIOPOLYMER TRANSPORT PROTEIN EXBD"/>
    <property type="match status" value="1"/>
</dbReference>
<proteinExistence type="inferred from homology"/>
<dbReference type="InterPro" id="IPR003400">
    <property type="entry name" value="ExbD"/>
</dbReference>
<dbReference type="GO" id="GO:0022857">
    <property type="term" value="F:transmembrane transporter activity"/>
    <property type="evidence" value="ECO:0007669"/>
    <property type="project" value="InterPro"/>
</dbReference>
<evidence type="ECO:0000256" key="5">
    <source>
        <dbReference type="ARBA" id="ARBA00022448"/>
    </source>
</evidence>
<keyword evidence="9 12" id="KW-0653">Protein transport</keyword>
<evidence type="ECO:0000256" key="2">
    <source>
        <dbReference type="ARBA" id="ARBA00004249"/>
    </source>
</evidence>
<evidence type="ECO:0000313" key="15">
    <source>
        <dbReference type="Proteomes" id="UP000198281"/>
    </source>
</evidence>
<dbReference type="Pfam" id="PF02472">
    <property type="entry name" value="ExbD"/>
    <property type="match status" value="1"/>
</dbReference>
<dbReference type="Gene3D" id="3.30.420.270">
    <property type="match status" value="1"/>
</dbReference>
<gene>
    <name evidence="14" type="ORF">SAMN06295912_101443</name>
</gene>
<evidence type="ECO:0000256" key="1">
    <source>
        <dbReference type="ARBA" id="ARBA00003540"/>
    </source>
</evidence>
<dbReference type="AlphaFoldDB" id="A0A239BVZ3"/>
<comment type="function">
    <text evidence="1">Involved in the TonB-dependent energy-dependent transport of various receptor-bound substrates.</text>
</comment>
<evidence type="ECO:0000313" key="14">
    <source>
        <dbReference type="EMBL" id="SNS12215.1"/>
    </source>
</evidence>
<sequence>MARPIPFAETHQPMVEMNTTPLIDVMLVLLIMMILTVPVVTHKVAMDLPGDARRSAVPPPVHRLDIAASGALSWDGAAISAAALPARLAALRADAAGPVLHIRPDGEAPYGLVDETLATVKRARIEKIGLVDNARFATGG</sequence>
<keyword evidence="8 12" id="KW-0812">Transmembrane</keyword>
<accession>A0A239BVZ3</accession>
<keyword evidence="11 13" id="KW-0472">Membrane</keyword>
<dbReference type="Proteomes" id="UP000198281">
    <property type="component" value="Unassembled WGS sequence"/>
</dbReference>
<evidence type="ECO:0000256" key="4">
    <source>
        <dbReference type="ARBA" id="ARBA00011471"/>
    </source>
</evidence>
<keyword evidence="6" id="KW-1003">Cell membrane</keyword>
<name>A0A239BVZ3_9SPHN</name>
<evidence type="ECO:0000256" key="6">
    <source>
        <dbReference type="ARBA" id="ARBA00022475"/>
    </source>
</evidence>
<keyword evidence="15" id="KW-1185">Reference proteome</keyword>
<evidence type="ECO:0000256" key="3">
    <source>
        <dbReference type="ARBA" id="ARBA00005811"/>
    </source>
</evidence>
<dbReference type="OrthoDB" id="7573672at2"/>
<evidence type="ECO:0000256" key="11">
    <source>
        <dbReference type="ARBA" id="ARBA00023136"/>
    </source>
</evidence>
<comment type="subcellular location">
    <subcellularLocation>
        <location evidence="2">Cell inner membrane</location>
        <topology evidence="2">Single-pass type II membrane protein</topology>
    </subcellularLocation>
    <subcellularLocation>
        <location evidence="12">Cell membrane</location>
        <topology evidence="12">Single-pass type II membrane protein</topology>
    </subcellularLocation>
</comment>
<comment type="subunit">
    <text evidence="4">The accessory proteins ExbB and ExbD seem to form a complex with TonB.</text>
</comment>
<evidence type="ECO:0000256" key="8">
    <source>
        <dbReference type="ARBA" id="ARBA00022692"/>
    </source>
</evidence>
<dbReference type="EMBL" id="FZOS01000001">
    <property type="protein sequence ID" value="SNS12215.1"/>
    <property type="molecule type" value="Genomic_DNA"/>
</dbReference>
<dbReference type="GO" id="GO:0005886">
    <property type="term" value="C:plasma membrane"/>
    <property type="evidence" value="ECO:0007669"/>
    <property type="project" value="UniProtKB-SubCell"/>
</dbReference>
<evidence type="ECO:0000256" key="9">
    <source>
        <dbReference type="ARBA" id="ARBA00022927"/>
    </source>
</evidence>
<keyword evidence="10 13" id="KW-1133">Transmembrane helix</keyword>
<organism evidence="14 15">
    <name type="scientific">Edaphosphingomonas laterariae</name>
    <dbReference type="NCBI Taxonomy" id="861865"/>
    <lineage>
        <taxon>Bacteria</taxon>
        <taxon>Pseudomonadati</taxon>
        <taxon>Pseudomonadota</taxon>
        <taxon>Alphaproteobacteria</taxon>
        <taxon>Sphingomonadales</taxon>
        <taxon>Rhizorhabdaceae</taxon>
        <taxon>Edaphosphingomonas</taxon>
    </lineage>
</organism>
<protein>
    <submittedName>
        <fullName evidence="14">Outer membrane transport energization protein ExbD</fullName>
    </submittedName>
</protein>
<reference evidence="15" key="1">
    <citation type="submission" date="2017-06" db="EMBL/GenBank/DDBJ databases">
        <authorList>
            <person name="Varghese N."/>
            <person name="Submissions S."/>
        </authorList>
    </citation>
    <scope>NUCLEOTIDE SEQUENCE [LARGE SCALE GENOMIC DNA]</scope>
    <source>
        <strain evidence="15">LNB2</strain>
    </source>
</reference>
<evidence type="ECO:0000256" key="7">
    <source>
        <dbReference type="ARBA" id="ARBA00022519"/>
    </source>
</evidence>